<dbReference type="EMBL" id="LPUF01000003">
    <property type="protein sequence ID" value="OQK15726.1"/>
    <property type="molecule type" value="Genomic_DNA"/>
</dbReference>
<reference evidence="6 7" key="1">
    <citation type="submission" date="2015-12" db="EMBL/GenBank/DDBJ databases">
        <authorList>
            <person name="Shamseldin A."/>
            <person name="Moawad H."/>
            <person name="Abd El-Rahim W.M."/>
            <person name="Sadowsky M.J."/>
        </authorList>
    </citation>
    <scope>NUCLEOTIDE SEQUENCE [LARGE SCALE GENOMIC DNA]</scope>
    <source>
        <strain evidence="6 7">WF1</strain>
    </source>
</reference>
<dbReference type="SUPFAM" id="SSF116734">
    <property type="entry name" value="DNA methylase specificity domain"/>
    <property type="match status" value="2"/>
</dbReference>
<sequence length="550" mass="61905">MDDLITKKEMLIKSKILKRAKYSGEIDEDEKRFLIPDNWVWARASDIYDIRDGTHDSPKYQDNGLPLVTSKNIYSGKLDLTNVKYISDEDHAKISERSKVDKDDILFAMIGSIGNPVIIDIDPIFSVKNVGLFKYYDRSQSVPEFLLLFLKLAAVWMKEEASGAVQSFVSLGQLRSIPIPLPPLEEQKRIVAKVDELMALCDKLEVQQQQQANNVLRANTAAINALLNPEPQQTTKSQKTSATVSVSETKASFEQNWKRIAQHFNTLYGCTLPMPDGEGRKKKHLVGLENVKALRQVITTLALMGKLVSQDKNDDTALTLLNKIALEKDKLVDNGLIKNGKPLIPIDLSEQSFDLPASWEWTRLHEIMAVVTDGDHQAPPKANTGIPFLVIGNLNQGKINRENCRFVPNEYYEKLNWSRKPTKKDILYTVTGSYGIPIMIDVSYDFCVQRHVAILKSSKSTPDQYINLVLRSKYAFDYASNIATGIAQKTVPLTGLRNMPIPIPPEAEQKRIVVKVDQLMNLCDQLEQQLTQSYSDAEKLMQATVQSLVA</sequence>
<evidence type="ECO:0000313" key="6">
    <source>
        <dbReference type="EMBL" id="OQK15726.1"/>
    </source>
</evidence>
<dbReference type="OrthoDB" id="398435at2"/>
<proteinExistence type="inferred from homology"/>
<evidence type="ECO:0000256" key="2">
    <source>
        <dbReference type="ARBA" id="ARBA00022747"/>
    </source>
</evidence>
<feature type="coiled-coil region" evidence="4">
    <location>
        <begin position="516"/>
        <end position="543"/>
    </location>
</feature>
<keyword evidence="3" id="KW-0238">DNA-binding</keyword>
<dbReference type="InterPro" id="IPR051212">
    <property type="entry name" value="Type-I_RE_S_subunit"/>
</dbReference>
<keyword evidence="2" id="KW-0680">Restriction system</keyword>
<feature type="domain" description="Type I restriction modification DNA specificity" evidence="5">
    <location>
        <begin position="359"/>
        <end position="532"/>
    </location>
</feature>
<dbReference type="InterPro" id="IPR044946">
    <property type="entry name" value="Restrct_endonuc_typeI_TRD_sf"/>
</dbReference>
<evidence type="ECO:0000313" key="7">
    <source>
        <dbReference type="Proteomes" id="UP000191980"/>
    </source>
</evidence>
<dbReference type="Gene3D" id="3.90.220.20">
    <property type="entry name" value="DNA methylase specificity domains"/>
    <property type="match status" value="2"/>
</dbReference>
<evidence type="ECO:0000259" key="5">
    <source>
        <dbReference type="Pfam" id="PF01420"/>
    </source>
</evidence>
<dbReference type="CDD" id="cd17246">
    <property type="entry name" value="RMtype1_S_SonII-TRD2-CR2_like"/>
    <property type="match status" value="2"/>
</dbReference>
<name>A0A1V8M2L0_9GAMM</name>
<dbReference type="Pfam" id="PF01420">
    <property type="entry name" value="Methylase_S"/>
    <property type="match status" value="2"/>
</dbReference>
<keyword evidence="4" id="KW-0175">Coiled coil</keyword>
<accession>A0A1V8M2L0</accession>
<dbReference type="InterPro" id="IPR000055">
    <property type="entry name" value="Restrct_endonuc_typeI_TRD"/>
</dbReference>
<protein>
    <recommendedName>
        <fullName evidence="5">Type I restriction modification DNA specificity domain-containing protein</fullName>
    </recommendedName>
</protein>
<feature type="domain" description="Type I restriction modification DNA specificity" evidence="5">
    <location>
        <begin position="36"/>
        <end position="212"/>
    </location>
</feature>
<comment type="caution">
    <text evidence="6">The sequence shown here is derived from an EMBL/GenBank/DDBJ whole genome shotgun (WGS) entry which is preliminary data.</text>
</comment>
<dbReference type="GO" id="GO:0009307">
    <property type="term" value="P:DNA restriction-modification system"/>
    <property type="evidence" value="ECO:0007669"/>
    <property type="project" value="UniProtKB-KW"/>
</dbReference>
<evidence type="ECO:0000256" key="1">
    <source>
        <dbReference type="ARBA" id="ARBA00010923"/>
    </source>
</evidence>
<gene>
    <name evidence="6" type="ORF">AU255_16080</name>
</gene>
<dbReference type="RefSeq" id="WP_080523959.1">
    <property type="nucleotide sequence ID" value="NZ_LPUF01000003.1"/>
</dbReference>
<organism evidence="6 7">
    <name type="scientific">Methyloprofundus sedimenti</name>
    <dbReference type="NCBI Taxonomy" id="1420851"/>
    <lineage>
        <taxon>Bacteria</taxon>
        <taxon>Pseudomonadati</taxon>
        <taxon>Pseudomonadota</taxon>
        <taxon>Gammaproteobacteria</taxon>
        <taxon>Methylococcales</taxon>
        <taxon>Methylococcaceae</taxon>
        <taxon>Methyloprofundus</taxon>
    </lineage>
</organism>
<comment type="similarity">
    <text evidence="1">Belongs to the type-I restriction system S methylase family.</text>
</comment>
<keyword evidence="7" id="KW-1185">Reference proteome</keyword>
<evidence type="ECO:0000256" key="4">
    <source>
        <dbReference type="SAM" id="Coils"/>
    </source>
</evidence>
<dbReference type="AlphaFoldDB" id="A0A1V8M2L0"/>
<dbReference type="PANTHER" id="PTHR43140">
    <property type="entry name" value="TYPE-1 RESTRICTION ENZYME ECOKI SPECIFICITY PROTEIN"/>
    <property type="match status" value="1"/>
</dbReference>
<dbReference type="GO" id="GO:0003677">
    <property type="term" value="F:DNA binding"/>
    <property type="evidence" value="ECO:0007669"/>
    <property type="project" value="UniProtKB-KW"/>
</dbReference>
<dbReference type="Proteomes" id="UP000191980">
    <property type="component" value="Unassembled WGS sequence"/>
</dbReference>
<dbReference type="PANTHER" id="PTHR43140:SF1">
    <property type="entry name" value="TYPE I RESTRICTION ENZYME ECOKI SPECIFICITY SUBUNIT"/>
    <property type="match status" value="1"/>
</dbReference>
<dbReference type="STRING" id="1420851.AU255_16080"/>
<evidence type="ECO:0000256" key="3">
    <source>
        <dbReference type="ARBA" id="ARBA00023125"/>
    </source>
</evidence>